<evidence type="ECO:0000313" key="3">
    <source>
        <dbReference type="Proteomes" id="UP000253941"/>
    </source>
</evidence>
<keyword evidence="3" id="KW-1185">Reference proteome</keyword>
<comment type="caution">
    <text evidence="2">The sequence shown here is derived from an EMBL/GenBank/DDBJ whole genome shotgun (WGS) entry which is preliminary data.</text>
</comment>
<accession>A0A369T9F6</accession>
<feature type="transmembrane region" description="Helical" evidence="1">
    <location>
        <begin position="70"/>
        <end position="87"/>
    </location>
</feature>
<keyword evidence="1" id="KW-0472">Membrane</keyword>
<feature type="transmembrane region" description="Helical" evidence="1">
    <location>
        <begin position="6"/>
        <end position="28"/>
    </location>
</feature>
<sequence length="278" mass="27380">MSNAVHAAALSTLALPFVVALGVALLVWRTGIGGRAGLAVALGVLAGATAGEIAVAGWPALPPIGAIDKLPWLALAGAALGLVSARLRDARTRLLLAAAGAAGVVLWLGWPRLGVPDAQAWVAAILVWAGASYALSRLGEVASPGGALLLVIGSFAAAGVAFYGSSYKMAQLVSVLAAATAGAMAGAGAAGPGLGHAGRLAAALPLVGLVTILALYTQSEPFAMLLLLPVFLADSARRRLAGAGAGTPLTLLLLGGLALVPACAAVAVAYWRSGSLYF</sequence>
<feature type="transmembrane region" description="Helical" evidence="1">
    <location>
        <begin position="94"/>
        <end position="112"/>
    </location>
</feature>
<reference evidence="2 3" key="1">
    <citation type="submission" date="2018-07" db="EMBL/GenBank/DDBJ databases">
        <title>Venubactetium sediminum gen. nov., sp. nov., isolated from a marine solar saltern.</title>
        <authorList>
            <person name="Wang S."/>
        </authorList>
    </citation>
    <scope>NUCLEOTIDE SEQUENCE [LARGE SCALE GENOMIC DNA]</scope>
    <source>
        <strain evidence="2 3">WD2A32</strain>
    </source>
</reference>
<evidence type="ECO:0000256" key="1">
    <source>
        <dbReference type="SAM" id="Phobius"/>
    </source>
</evidence>
<dbReference type="Proteomes" id="UP000253941">
    <property type="component" value="Unassembled WGS sequence"/>
</dbReference>
<organism evidence="2 3">
    <name type="scientific">Ferruginivarius sediminum</name>
    <dbReference type="NCBI Taxonomy" id="2661937"/>
    <lineage>
        <taxon>Bacteria</taxon>
        <taxon>Pseudomonadati</taxon>
        <taxon>Pseudomonadota</taxon>
        <taxon>Alphaproteobacteria</taxon>
        <taxon>Rhodospirillales</taxon>
        <taxon>Rhodospirillaceae</taxon>
        <taxon>Ferruginivarius</taxon>
    </lineage>
</organism>
<protein>
    <submittedName>
        <fullName evidence="2">Uncharacterized protein</fullName>
    </submittedName>
</protein>
<dbReference type="AlphaFoldDB" id="A0A369T9F6"/>
<feature type="transmembrane region" description="Helical" evidence="1">
    <location>
        <begin position="147"/>
        <end position="164"/>
    </location>
</feature>
<dbReference type="EMBL" id="QPMH01000008">
    <property type="protein sequence ID" value="RDD61918.1"/>
    <property type="molecule type" value="Genomic_DNA"/>
</dbReference>
<feature type="transmembrane region" description="Helical" evidence="1">
    <location>
        <begin position="40"/>
        <end position="58"/>
    </location>
</feature>
<keyword evidence="1" id="KW-1133">Transmembrane helix</keyword>
<feature type="transmembrane region" description="Helical" evidence="1">
    <location>
        <begin position="249"/>
        <end position="271"/>
    </location>
</feature>
<dbReference type="RefSeq" id="WP_114582162.1">
    <property type="nucleotide sequence ID" value="NZ_QPMH01000008.1"/>
</dbReference>
<gene>
    <name evidence="2" type="ORF">DRB17_10555</name>
</gene>
<name>A0A369T9F6_9PROT</name>
<keyword evidence="1" id="KW-0812">Transmembrane</keyword>
<evidence type="ECO:0000313" key="2">
    <source>
        <dbReference type="EMBL" id="RDD61918.1"/>
    </source>
</evidence>
<proteinExistence type="predicted"/>
<feature type="transmembrane region" description="Helical" evidence="1">
    <location>
        <begin position="170"/>
        <end position="190"/>
    </location>
</feature>